<proteinExistence type="predicted"/>
<dbReference type="Proteomes" id="UP000630805">
    <property type="component" value="Unassembled WGS sequence"/>
</dbReference>
<gene>
    <name evidence="1" type="ORF">HW561_16205</name>
</gene>
<dbReference type="InterPro" id="IPR005331">
    <property type="entry name" value="Sulfotransferase"/>
</dbReference>
<organism evidence="1 2">
    <name type="scientific">Ruegeria haliotis</name>
    <dbReference type="NCBI Taxonomy" id="2747601"/>
    <lineage>
        <taxon>Bacteria</taxon>
        <taxon>Pseudomonadati</taxon>
        <taxon>Pseudomonadota</taxon>
        <taxon>Alphaproteobacteria</taxon>
        <taxon>Rhodobacterales</taxon>
        <taxon>Roseobacteraceae</taxon>
        <taxon>Ruegeria</taxon>
    </lineage>
</organism>
<evidence type="ECO:0000313" key="2">
    <source>
        <dbReference type="Proteomes" id="UP000630805"/>
    </source>
</evidence>
<dbReference type="Pfam" id="PF03567">
    <property type="entry name" value="Sulfotransfer_2"/>
    <property type="match status" value="1"/>
</dbReference>
<sequence>MIGVSVLPGLTQITTELGWRVSPGRMIDRAHPRADPQLEDVYLRRGLILIHIPKNAGTSVEGALFGYRVRHRTWREISAMCPRAWRRLPKIAILRDPIDRFLSAFDYLKTGGRNETDRRFSARLIGSQTIDAFIDRLSTSRTFRNTTMRYFHFCPQVDYVCDSKTVMVDTLIPFPDMARGLSEFTGVDPGLLTHSNKTSGPRTLKSDLTQSRIDQLLTFYSADADLYAQVCKEWPATPQRRAHRESGVAGQ</sequence>
<keyword evidence="2" id="KW-1185">Reference proteome</keyword>
<dbReference type="Gene3D" id="3.40.50.300">
    <property type="entry name" value="P-loop containing nucleotide triphosphate hydrolases"/>
    <property type="match status" value="1"/>
</dbReference>
<dbReference type="RefSeq" id="WP_176866392.1">
    <property type="nucleotide sequence ID" value="NZ_JABXWT010000011.1"/>
</dbReference>
<reference evidence="1 2" key="1">
    <citation type="submission" date="2020-06" db="EMBL/GenBank/DDBJ databases">
        <authorList>
            <person name="Cao W.R."/>
        </authorList>
    </citation>
    <scope>NUCLEOTIDE SEQUENCE [LARGE SCALE GENOMIC DNA]</scope>
    <source>
        <strain evidence="1 2">B1Z28</strain>
    </source>
</reference>
<dbReference type="EMBL" id="JABXWT010000011">
    <property type="protein sequence ID" value="NVO57338.1"/>
    <property type="molecule type" value="Genomic_DNA"/>
</dbReference>
<dbReference type="InterPro" id="IPR027417">
    <property type="entry name" value="P-loop_NTPase"/>
</dbReference>
<comment type="caution">
    <text evidence="1">The sequence shown here is derived from an EMBL/GenBank/DDBJ whole genome shotgun (WGS) entry which is preliminary data.</text>
</comment>
<evidence type="ECO:0000313" key="1">
    <source>
        <dbReference type="EMBL" id="NVO57338.1"/>
    </source>
</evidence>
<name>A0ABX2PT32_9RHOB</name>
<accession>A0ABX2PT32</accession>
<protein>
    <submittedName>
        <fullName evidence="1">Sulfotransferase family 2 domain-containing protein</fullName>
    </submittedName>
</protein>